<keyword evidence="1" id="KW-0175">Coiled coil</keyword>
<proteinExistence type="predicted"/>
<dbReference type="VEuPathDB" id="TrichDB:TVAG_374930"/>
<sequence>MNLDSPQKIKSPTSTLQKEVEIPVLPPSWQNINTQSPRNNLRREISYENSQLTTPEALTYQKNLIQSEIQKLREEIKPLTDKYRSLQIKADEKNGYNSQIVHNNEMSSQLADLHAEYDNQKERLAKYRRFYTQATQNKLEAEIKQHLEEIGEFNRQNSLLQEQLNSTREKLKSILSSPLAASIKEQEKVILNLADERDELRDIEDQLIAKHTEDDNDEDTFQMLHAKVESLKKKLSALTREKMQKSYELRKLSLEREEQIMQLKLDMQAKKELNEDRKRKKELRKKIHNDLINSKQPTLKLPDGTSKIIHSPRYATKNKFLDENIDTGSECEFYEDAHNC</sequence>
<evidence type="ECO:0000256" key="1">
    <source>
        <dbReference type="SAM" id="Coils"/>
    </source>
</evidence>
<evidence type="ECO:0000313" key="3">
    <source>
        <dbReference type="Proteomes" id="UP000001542"/>
    </source>
</evidence>
<dbReference type="SMR" id="A2FUQ8"/>
<protein>
    <submittedName>
        <fullName evidence="2">Uncharacterized protein</fullName>
    </submittedName>
</protein>
<dbReference type="KEGG" id="tva:4749043"/>
<evidence type="ECO:0000313" key="2">
    <source>
        <dbReference type="EMBL" id="EAX91347.1"/>
    </source>
</evidence>
<organism evidence="2 3">
    <name type="scientific">Trichomonas vaginalis (strain ATCC PRA-98 / G3)</name>
    <dbReference type="NCBI Taxonomy" id="412133"/>
    <lineage>
        <taxon>Eukaryota</taxon>
        <taxon>Metamonada</taxon>
        <taxon>Parabasalia</taxon>
        <taxon>Trichomonadida</taxon>
        <taxon>Trichomonadidae</taxon>
        <taxon>Trichomonas</taxon>
    </lineage>
</organism>
<reference evidence="2" key="2">
    <citation type="journal article" date="2007" name="Science">
        <title>Draft genome sequence of the sexually transmitted pathogen Trichomonas vaginalis.</title>
        <authorList>
            <person name="Carlton J.M."/>
            <person name="Hirt R.P."/>
            <person name="Silva J.C."/>
            <person name="Delcher A.L."/>
            <person name="Schatz M."/>
            <person name="Zhao Q."/>
            <person name="Wortman J.R."/>
            <person name="Bidwell S.L."/>
            <person name="Alsmark U.C.M."/>
            <person name="Besteiro S."/>
            <person name="Sicheritz-Ponten T."/>
            <person name="Noel C.J."/>
            <person name="Dacks J.B."/>
            <person name="Foster P.G."/>
            <person name="Simillion C."/>
            <person name="Van de Peer Y."/>
            <person name="Miranda-Saavedra D."/>
            <person name="Barton G.J."/>
            <person name="Westrop G.D."/>
            <person name="Mueller S."/>
            <person name="Dessi D."/>
            <person name="Fiori P.L."/>
            <person name="Ren Q."/>
            <person name="Paulsen I."/>
            <person name="Zhang H."/>
            <person name="Bastida-Corcuera F.D."/>
            <person name="Simoes-Barbosa A."/>
            <person name="Brown M.T."/>
            <person name="Hayes R.D."/>
            <person name="Mukherjee M."/>
            <person name="Okumura C.Y."/>
            <person name="Schneider R."/>
            <person name="Smith A.J."/>
            <person name="Vanacova S."/>
            <person name="Villalvazo M."/>
            <person name="Haas B.J."/>
            <person name="Pertea M."/>
            <person name="Feldblyum T.V."/>
            <person name="Utterback T.R."/>
            <person name="Shu C.L."/>
            <person name="Osoegawa K."/>
            <person name="de Jong P.J."/>
            <person name="Hrdy I."/>
            <person name="Horvathova L."/>
            <person name="Zubacova Z."/>
            <person name="Dolezal P."/>
            <person name="Malik S.B."/>
            <person name="Logsdon J.M. Jr."/>
            <person name="Henze K."/>
            <person name="Gupta A."/>
            <person name="Wang C.C."/>
            <person name="Dunne R.L."/>
            <person name="Upcroft J.A."/>
            <person name="Upcroft P."/>
            <person name="White O."/>
            <person name="Salzberg S.L."/>
            <person name="Tang P."/>
            <person name="Chiu C.-H."/>
            <person name="Lee Y.-S."/>
            <person name="Embley T.M."/>
            <person name="Coombs G.H."/>
            <person name="Mottram J.C."/>
            <person name="Tachezy J."/>
            <person name="Fraser-Liggett C.M."/>
            <person name="Johnson P.J."/>
        </authorList>
    </citation>
    <scope>NUCLEOTIDE SEQUENCE [LARGE SCALE GENOMIC DNA]</scope>
    <source>
        <strain evidence="2">G3</strain>
    </source>
</reference>
<dbReference type="InParanoid" id="A2FUQ8"/>
<dbReference type="Proteomes" id="UP000001542">
    <property type="component" value="Unassembled WGS sequence"/>
</dbReference>
<name>A2FUQ8_TRIV3</name>
<dbReference type="EMBL" id="DS114041">
    <property type="protein sequence ID" value="EAX91347.1"/>
    <property type="molecule type" value="Genomic_DNA"/>
</dbReference>
<dbReference type="VEuPathDB" id="TrichDB:TVAGG3_0626640"/>
<accession>A2FUQ8</accession>
<dbReference type="RefSeq" id="XP_001304277.1">
    <property type="nucleotide sequence ID" value="XM_001304276.1"/>
</dbReference>
<feature type="coiled-coil region" evidence="1">
    <location>
        <begin position="62"/>
        <end position="290"/>
    </location>
</feature>
<dbReference type="AlphaFoldDB" id="A2FUQ8"/>
<reference evidence="2" key="1">
    <citation type="submission" date="2006-10" db="EMBL/GenBank/DDBJ databases">
        <authorList>
            <person name="Amadeo P."/>
            <person name="Zhao Q."/>
            <person name="Wortman J."/>
            <person name="Fraser-Liggett C."/>
            <person name="Carlton J."/>
        </authorList>
    </citation>
    <scope>NUCLEOTIDE SEQUENCE</scope>
    <source>
        <strain evidence="2">G3</strain>
    </source>
</reference>
<keyword evidence="3" id="KW-1185">Reference proteome</keyword>
<gene>
    <name evidence="2" type="ORF">TVAG_374930</name>
</gene>